<protein>
    <submittedName>
        <fullName evidence="2">Lectin-like</fullName>
    </submittedName>
</protein>
<evidence type="ECO:0000313" key="3">
    <source>
        <dbReference type="Proteomes" id="UP000297703"/>
    </source>
</evidence>
<keyword evidence="3" id="KW-1185">Reference proteome</keyword>
<organism evidence="2 3">
    <name type="scientific">Platysternon megacephalum</name>
    <name type="common">big-headed turtle</name>
    <dbReference type="NCBI Taxonomy" id="55544"/>
    <lineage>
        <taxon>Eukaryota</taxon>
        <taxon>Metazoa</taxon>
        <taxon>Chordata</taxon>
        <taxon>Craniata</taxon>
        <taxon>Vertebrata</taxon>
        <taxon>Euteleostomi</taxon>
        <taxon>Archelosauria</taxon>
        <taxon>Testudinata</taxon>
        <taxon>Testudines</taxon>
        <taxon>Cryptodira</taxon>
        <taxon>Durocryptodira</taxon>
        <taxon>Testudinoidea</taxon>
        <taxon>Platysternidae</taxon>
        <taxon>Platysternon</taxon>
    </lineage>
</organism>
<proteinExistence type="predicted"/>
<feature type="region of interest" description="Disordered" evidence="1">
    <location>
        <begin position="15"/>
        <end position="122"/>
    </location>
</feature>
<reference evidence="2 3" key="1">
    <citation type="submission" date="2019-04" db="EMBL/GenBank/DDBJ databases">
        <title>Draft genome of the big-headed turtle Platysternon megacephalum.</title>
        <authorList>
            <person name="Gong S."/>
        </authorList>
    </citation>
    <scope>NUCLEOTIDE SEQUENCE [LARGE SCALE GENOMIC DNA]</scope>
    <source>
        <strain evidence="2">DO16091913</strain>
        <tissue evidence="2">Muscle</tissue>
    </source>
</reference>
<evidence type="ECO:0000313" key="2">
    <source>
        <dbReference type="EMBL" id="TFK00010.1"/>
    </source>
</evidence>
<dbReference type="Proteomes" id="UP000297703">
    <property type="component" value="Unassembled WGS sequence"/>
</dbReference>
<dbReference type="EMBL" id="QXTE01000293">
    <property type="protein sequence ID" value="TFK00010.1"/>
    <property type="molecule type" value="Genomic_DNA"/>
</dbReference>
<name>A0A4D9DYJ6_9SAUR</name>
<gene>
    <name evidence="2" type="ORF">DR999_PMT17936</name>
</gene>
<evidence type="ECO:0000256" key="1">
    <source>
        <dbReference type="SAM" id="MobiDB-lite"/>
    </source>
</evidence>
<sequence length="122" mass="12266">MAFCTGLLGQADHGARVLPPAHSQGQLPHQAPKEPCRQAGGQSGGGHFAARPGGSRSSGAGLASPAQTTAPVTQARVRPGRWGSGSGNSWQLPPPQVHLGMGAAMPMGDKQLEASAQQGAQT</sequence>
<comment type="caution">
    <text evidence="2">The sequence shown here is derived from an EMBL/GenBank/DDBJ whole genome shotgun (WGS) entry which is preliminary data.</text>
</comment>
<dbReference type="AlphaFoldDB" id="A0A4D9DYJ6"/>
<feature type="compositionally biased region" description="Low complexity" evidence="1">
    <location>
        <begin position="49"/>
        <end position="66"/>
    </location>
</feature>
<reference evidence="2 3" key="2">
    <citation type="submission" date="2019-04" db="EMBL/GenBank/DDBJ databases">
        <title>The genome sequence of big-headed turtle.</title>
        <authorList>
            <person name="Gong S."/>
        </authorList>
    </citation>
    <scope>NUCLEOTIDE SEQUENCE [LARGE SCALE GENOMIC DNA]</scope>
    <source>
        <strain evidence="2">DO16091913</strain>
        <tissue evidence="2">Muscle</tissue>
    </source>
</reference>
<accession>A0A4D9DYJ6</accession>